<name>A0ACC3DB35_9PEZI</name>
<evidence type="ECO:0000313" key="2">
    <source>
        <dbReference type="Proteomes" id="UP001186974"/>
    </source>
</evidence>
<sequence>MYNFYGPAELVPYLANECKTGGRGTVRVCSFAPNGMSYFVRYDRGTCLWGSDLETVPVTFRQVCEELQQTHQRQDECIDFVAFGLHDMLLIRYENGKSQLVVSEEPAKRALCSQALIEAVEQRIADGWTFGDRSSLCHCDARCYFIEWQKGSAAEFSYDFGSEERLDDLRIVQSVLSGEGNDVEYVRRCQAEEVVRMPLPSCLSDYADFRQAAAKQFQRDSMVAAANPMNQQAANTRALFFGNRCY</sequence>
<accession>A0ACC3DB35</accession>
<proteinExistence type="predicted"/>
<gene>
    <name evidence="1" type="ORF">LTS18_004814</name>
</gene>
<comment type="caution">
    <text evidence="1">The sequence shown here is derived from an EMBL/GenBank/DDBJ whole genome shotgun (WGS) entry which is preliminary data.</text>
</comment>
<evidence type="ECO:0000313" key="1">
    <source>
        <dbReference type="EMBL" id="KAK3064693.1"/>
    </source>
</evidence>
<dbReference type="Proteomes" id="UP001186974">
    <property type="component" value="Unassembled WGS sequence"/>
</dbReference>
<organism evidence="1 2">
    <name type="scientific">Coniosporium uncinatum</name>
    <dbReference type="NCBI Taxonomy" id="93489"/>
    <lineage>
        <taxon>Eukaryota</taxon>
        <taxon>Fungi</taxon>
        <taxon>Dikarya</taxon>
        <taxon>Ascomycota</taxon>
        <taxon>Pezizomycotina</taxon>
        <taxon>Dothideomycetes</taxon>
        <taxon>Dothideomycetes incertae sedis</taxon>
        <taxon>Coniosporium</taxon>
    </lineage>
</organism>
<dbReference type="EMBL" id="JAWDJW010006447">
    <property type="protein sequence ID" value="KAK3064693.1"/>
    <property type="molecule type" value="Genomic_DNA"/>
</dbReference>
<keyword evidence="2" id="KW-1185">Reference proteome</keyword>
<protein>
    <submittedName>
        <fullName evidence="1">Uncharacterized protein</fullName>
    </submittedName>
</protein>
<reference evidence="1" key="1">
    <citation type="submission" date="2024-09" db="EMBL/GenBank/DDBJ databases">
        <title>Black Yeasts Isolated from many extreme environments.</title>
        <authorList>
            <person name="Coleine C."/>
            <person name="Stajich J.E."/>
            <person name="Selbmann L."/>
        </authorList>
    </citation>
    <scope>NUCLEOTIDE SEQUENCE</scope>
    <source>
        <strain evidence="1">CCFEE 5737</strain>
    </source>
</reference>